<dbReference type="PANTHER" id="PTHR47947:SF26">
    <property type="entry name" value="CYTOCHROME P450"/>
    <property type="match status" value="1"/>
</dbReference>
<keyword evidence="9 12" id="KW-0408">Iron</keyword>
<dbReference type="GO" id="GO:0004497">
    <property type="term" value="F:monooxygenase activity"/>
    <property type="evidence" value="ECO:0007669"/>
    <property type="project" value="UniProtKB-KW"/>
</dbReference>
<evidence type="ECO:0000256" key="1">
    <source>
        <dbReference type="ARBA" id="ARBA00001971"/>
    </source>
</evidence>
<evidence type="ECO:0000256" key="11">
    <source>
        <dbReference type="ARBA" id="ARBA00023136"/>
    </source>
</evidence>
<dbReference type="Pfam" id="PF00067">
    <property type="entry name" value="p450"/>
    <property type="match status" value="1"/>
</dbReference>
<evidence type="ECO:0000313" key="15">
    <source>
        <dbReference type="EMBL" id="GAV86290.1"/>
    </source>
</evidence>
<keyword evidence="16" id="KW-1185">Reference proteome</keyword>
<keyword evidence="6 12" id="KW-0479">Metal-binding</keyword>
<protein>
    <submittedName>
        <fullName evidence="15">p450 domain-containing protein</fullName>
    </submittedName>
</protein>
<feature type="non-terminal residue" evidence="15">
    <location>
        <position position="1"/>
    </location>
</feature>
<dbReference type="Proteomes" id="UP000187406">
    <property type="component" value="Unassembled WGS sequence"/>
</dbReference>
<comment type="similarity">
    <text evidence="3 13">Belongs to the cytochrome P450 family.</text>
</comment>
<dbReference type="PRINTS" id="PR00463">
    <property type="entry name" value="EP450I"/>
</dbReference>
<proteinExistence type="inferred from homology"/>
<keyword evidence="10 13" id="KW-0503">Monooxygenase</keyword>
<evidence type="ECO:0000256" key="7">
    <source>
        <dbReference type="ARBA" id="ARBA00022989"/>
    </source>
</evidence>
<sequence>YGTAVTINPKISKLAVMDFFFKVPTMAMASLFAFVIFVWYLLWLSRGFHTNKSKKKAPPEAGGRWPVIGHLHLLGGPQPAHIVLGDMADKYGPIYTIKLGVHRNLVVSSWEMAKECLSINDKLFSNRPKTLAMEILGYNFSMLGFSPYGHYWRLVRKIVTFQLLSNHRLEMLKHVRESEVQALLKVLYQSWVNKKDRSNKALVEMGTWFNTTTINVILSMLVVKLPDGWIQTVTKFFELAGTFVVADALPILRKLDIGGHENLLYHKAKELDHVAQGWLEEHKKRRVSGAVNAEDFVDVMLTLLDEVEDFPNHDADTINKSTCVTLMIGASDTTSAILTWGISLLLNNRHALKKAQEEIKTHIGKERQVKESDKNLIYLQALIKETIRLYPGAPLSLPHESLEDCTVSGYHVPAGTRLLVNLWKIQRDPRVWTDPCEFQPKRFLTTYKNIDVRGQNFELTPFGAGRRMCPGISFALQVLQLTLVSLLHGFDITTLSDEPVDMTERVGLTSLKAVPLEVLLTPRLPTYLYG</sequence>
<dbReference type="FunFam" id="1.10.630.10:FF:000026">
    <property type="entry name" value="Cytochrome P450 82C4"/>
    <property type="match status" value="1"/>
</dbReference>
<evidence type="ECO:0000256" key="5">
    <source>
        <dbReference type="ARBA" id="ARBA00022692"/>
    </source>
</evidence>
<evidence type="ECO:0000313" key="16">
    <source>
        <dbReference type="Proteomes" id="UP000187406"/>
    </source>
</evidence>
<evidence type="ECO:0000256" key="14">
    <source>
        <dbReference type="SAM" id="Phobius"/>
    </source>
</evidence>
<keyword evidence="7 14" id="KW-1133">Transmembrane helix</keyword>
<dbReference type="GO" id="GO:0016020">
    <property type="term" value="C:membrane"/>
    <property type="evidence" value="ECO:0007669"/>
    <property type="project" value="UniProtKB-SubCell"/>
</dbReference>
<dbReference type="GO" id="GO:0005506">
    <property type="term" value="F:iron ion binding"/>
    <property type="evidence" value="ECO:0007669"/>
    <property type="project" value="InterPro"/>
</dbReference>
<evidence type="ECO:0000256" key="12">
    <source>
        <dbReference type="PIRSR" id="PIRSR602401-1"/>
    </source>
</evidence>
<dbReference type="PROSITE" id="PS00086">
    <property type="entry name" value="CYTOCHROME_P450"/>
    <property type="match status" value="1"/>
</dbReference>
<keyword evidence="11 14" id="KW-0472">Membrane</keyword>
<evidence type="ECO:0000256" key="8">
    <source>
        <dbReference type="ARBA" id="ARBA00023002"/>
    </source>
</evidence>
<feature type="transmembrane region" description="Helical" evidence="14">
    <location>
        <begin position="26"/>
        <end position="45"/>
    </location>
</feature>
<evidence type="ECO:0000256" key="10">
    <source>
        <dbReference type="ARBA" id="ARBA00023033"/>
    </source>
</evidence>
<dbReference type="PRINTS" id="PR00385">
    <property type="entry name" value="P450"/>
</dbReference>
<comment type="subcellular location">
    <subcellularLocation>
        <location evidence="2">Membrane</location>
    </subcellularLocation>
</comment>
<evidence type="ECO:0000256" key="4">
    <source>
        <dbReference type="ARBA" id="ARBA00022617"/>
    </source>
</evidence>
<comment type="cofactor">
    <cofactor evidence="1 12">
        <name>heme</name>
        <dbReference type="ChEBI" id="CHEBI:30413"/>
    </cofactor>
</comment>
<dbReference type="SUPFAM" id="SSF48264">
    <property type="entry name" value="Cytochrome P450"/>
    <property type="match status" value="1"/>
</dbReference>
<keyword evidence="8 13" id="KW-0560">Oxidoreductase</keyword>
<dbReference type="EMBL" id="BDDD01003848">
    <property type="protein sequence ID" value="GAV86290.1"/>
    <property type="molecule type" value="Genomic_DNA"/>
</dbReference>
<accession>A0A1Q3D1C3</accession>
<dbReference type="CDD" id="cd20654">
    <property type="entry name" value="CYP82"/>
    <property type="match status" value="1"/>
</dbReference>
<dbReference type="STRING" id="3775.A0A1Q3D1C3"/>
<keyword evidence="5 14" id="KW-0812">Transmembrane</keyword>
<comment type="caution">
    <text evidence="15">The sequence shown here is derived from an EMBL/GenBank/DDBJ whole genome shotgun (WGS) entry which is preliminary data.</text>
</comment>
<dbReference type="PANTHER" id="PTHR47947">
    <property type="entry name" value="CYTOCHROME P450 82C3-RELATED"/>
    <property type="match status" value="1"/>
</dbReference>
<feature type="binding site" description="axial binding residue" evidence="12">
    <location>
        <position position="469"/>
    </location>
    <ligand>
        <name>heme</name>
        <dbReference type="ChEBI" id="CHEBI:30413"/>
    </ligand>
    <ligandPart>
        <name>Fe</name>
        <dbReference type="ChEBI" id="CHEBI:18248"/>
    </ligandPart>
</feature>
<dbReference type="InterPro" id="IPR002401">
    <property type="entry name" value="Cyt_P450_E_grp-I"/>
</dbReference>
<dbReference type="GO" id="GO:0016705">
    <property type="term" value="F:oxidoreductase activity, acting on paired donors, with incorporation or reduction of molecular oxygen"/>
    <property type="evidence" value="ECO:0007669"/>
    <property type="project" value="InterPro"/>
</dbReference>
<dbReference type="OrthoDB" id="2789670at2759"/>
<dbReference type="InterPro" id="IPR036396">
    <property type="entry name" value="Cyt_P450_sf"/>
</dbReference>
<evidence type="ECO:0000256" key="2">
    <source>
        <dbReference type="ARBA" id="ARBA00004370"/>
    </source>
</evidence>
<evidence type="ECO:0000256" key="3">
    <source>
        <dbReference type="ARBA" id="ARBA00010617"/>
    </source>
</evidence>
<gene>
    <name evidence="15" type="ORF">CFOL_v3_29722</name>
</gene>
<dbReference type="InParanoid" id="A0A1Q3D1C3"/>
<dbReference type="GO" id="GO:0020037">
    <property type="term" value="F:heme binding"/>
    <property type="evidence" value="ECO:0007669"/>
    <property type="project" value="InterPro"/>
</dbReference>
<dbReference type="InterPro" id="IPR050651">
    <property type="entry name" value="Plant_Cytochrome_P450_Monoox"/>
</dbReference>
<keyword evidence="4 12" id="KW-0349">Heme</keyword>
<dbReference type="InterPro" id="IPR001128">
    <property type="entry name" value="Cyt_P450"/>
</dbReference>
<evidence type="ECO:0000256" key="9">
    <source>
        <dbReference type="ARBA" id="ARBA00023004"/>
    </source>
</evidence>
<reference evidence="16" key="1">
    <citation type="submission" date="2016-04" db="EMBL/GenBank/DDBJ databases">
        <title>Cephalotus genome sequencing.</title>
        <authorList>
            <person name="Fukushima K."/>
            <person name="Hasebe M."/>
            <person name="Fang X."/>
        </authorList>
    </citation>
    <scope>NUCLEOTIDE SEQUENCE [LARGE SCALE GENOMIC DNA]</scope>
    <source>
        <strain evidence="16">cv. St1</strain>
    </source>
</reference>
<evidence type="ECO:0000256" key="13">
    <source>
        <dbReference type="RuleBase" id="RU000461"/>
    </source>
</evidence>
<organism evidence="15 16">
    <name type="scientific">Cephalotus follicularis</name>
    <name type="common">Albany pitcher plant</name>
    <dbReference type="NCBI Taxonomy" id="3775"/>
    <lineage>
        <taxon>Eukaryota</taxon>
        <taxon>Viridiplantae</taxon>
        <taxon>Streptophyta</taxon>
        <taxon>Embryophyta</taxon>
        <taxon>Tracheophyta</taxon>
        <taxon>Spermatophyta</taxon>
        <taxon>Magnoliopsida</taxon>
        <taxon>eudicotyledons</taxon>
        <taxon>Gunneridae</taxon>
        <taxon>Pentapetalae</taxon>
        <taxon>rosids</taxon>
        <taxon>fabids</taxon>
        <taxon>Oxalidales</taxon>
        <taxon>Cephalotaceae</taxon>
        <taxon>Cephalotus</taxon>
    </lineage>
</organism>
<dbReference type="AlphaFoldDB" id="A0A1Q3D1C3"/>
<dbReference type="Gene3D" id="1.10.630.10">
    <property type="entry name" value="Cytochrome P450"/>
    <property type="match status" value="1"/>
</dbReference>
<dbReference type="InterPro" id="IPR017972">
    <property type="entry name" value="Cyt_P450_CS"/>
</dbReference>
<evidence type="ECO:0000256" key="6">
    <source>
        <dbReference type="ARBA" id="ARBA00022723"/>
    </source>
</evidence>
<name>A0A1Q3D1C3_CEPFO</name>